<organism evidence="1 2">
    <name type="scientific">Coprinopsis marcescibilis</name>
    <name type="common">Agaric fungus</name>
    <name type="synonym">Psathyrella marcescibilis</name>
    <dbReference type="NCBI Taxonomy" id="230819"/>
    <lineage>
        <taxon>Eukaryota</taxon>
        <taxon>Fungi</taxon>
        <taxon>Dikarya</taxon>
        <taxon>Basidiomycota</taxon>
        <taxon>Agaricomycotina</taxon>
        <taxon>Agaricomycetes</taxon>
        <taxon>Agaricomycetidae</taxon>
        <taxon>Agaricales</taxon>
        <taxon>Agaricineae</taxon>
        <taxon>Psathyrellaceae</taxon>
        <taxon>Coprinopsis</taxon>
    </lineage>
</organism>
<gene>
    <name evidence="1" type="ORF">FA15DRAFT_761344</name>
</gene>
<name>A0A5C3K9Z2_COPMA</name>
<dbReference type="OrthoDB" id="18139at2759"/>
<evidence type="ECO:0000313" key="2">
    <source>
        <dbReference type="Proteomes" id="UP000307440"/>
    </source>
</evidence>
<dbReference type="Proteomes" id="UP000307440">
    <property type="component" value="Unassembled WGS sequence"/>
</dbReference>
<dbReference type="AlphaFoldDB" id="A0A5C3K9Z2"/>
<dbReference type="GO" id="GO:0005783">
    <property type="term" value="C:endoplasmic reticulum"/>
    <property type="evidence" value="ECO:0007669"/>
    <property type="project" value="InterPro"/>
</dbReference>
<dbReference type="InterPro" id="IPR012098">
    <property type="entry name" value="SND3_fun"/>
</dbReference>
<proteinExistence type="predicted"/>
<protein>
    <submittedName>
        <fullName evidence="1">Uncharacterized protein</fullName>
    </submittedName>
</protein>
<sequence>MPLTQQPLGYPTLFPRFSIVSIKTNVSASFYSAACYITVFHRTKPDNMFSDLSHPTSTSAAQYRPVLKLEDEVQDLAMREAEGERMDIGTHQHQLHVIWKIGVHTTDGMRGGGAGAAPMSSDDPKLSLYNAKEVAIHLLGKEAIGDLQRPFKVASMFGAVSSPQTNAAAIAKAEKCISKKDN</sequence>
<reference evidence="1 2" key="1">
    <citation type="journal article" date="2019" name="Nat. Ecol. Evol.">
        <title>Megaphylogeny resolves global patterns of mushroom evolution.</title>
        <authorList>
            <person name="Varga T."/>
            <person name="Krizsan K."/>
            <person name="Foldi C."/>
            <person name="Dima B."/>
            <person name="Sanchez-Garcia M."/>
            <person name="Sanchez-Ramirez S."/>
            <person name="Szollosi G.J."/>
            <person name="Szarkandi J.G."/>
            <person name="Papp V."/>
            <person name="Albert L."/>
            <person name="Andreopoulos W."/>
            <person name="Angelini C."/>
            <person name="Antonin V."/>
            <person name="Barry K.W."/>
            <person name="Bougher N.L."/>
            <person name="Buchanan P."/>
            <person name="Buyck B."/>
            <person name="Bense V."/>
            <person name="Catcheside P."/>
            <person name="Chovatia M."/>
            <person name="Cooper J."/>
            <person name="Damon W."/>
            <person name="Desjardin D."/>
            <person name="Finy P."/>
            <person name="Geml J."/>
            <person name="Haridas S."/>
            <person name="Hughes K."/>
            <person name="Justo A."/>
            <person name="Karasinski D."/>
            <person name="Kautmanova I."/>
            <person name="Kiss B."/>
            <person name="Kocsube S."/>
            <person name="Kotiranta H."/>
            <person name="LaButti K.M."/>
            <person name="Lechner B.E."/>
            <person name="Liimatainen K."/>
            <person name="Lipzen A."/>
            <person name="Lukacs Z."/>
            <person name="Mihaltcheva S."/>
            <person name="Morgado L.N."/>
            <person name="Niskanen T."/>
            <person name="Noordeloos M.E."/>
            <person name="Ohm R.A."/>
            <person name="Ortiz-Santana B."/>
            <person name="Ovrebo C."/>
            <person name="Racz N."/>
            <person name="Riley R."/>
            <person name="Savchenko A."/>
            <person name="Shiryaev A."/>
            <person name="Soop K."/>
            <person name="Spirin V."/>
            <person name="Szebenyi C."/>
            <person name="Tomsovsky M."/>
            <person name="Tulloss R.E."/>
            <person name="Uehling J."/>
            <person name="Grigoriev I.V."/>
            <person name="Vagvolgyi C."/>
            <person name="Papp T."/>
            <person name="Martin F.M."/>
            <person name="Miettinen O."/>
            <person name="Hibbett D.S."/>
            <person name="Nagy L.G."/>
        </authorList>
    </citation>
    <scope>NUCLEOTIDE SEQUENCE [LARGE SCALE GENOMIC DNA]</scope>
    <source>
        <strain evidence="1 2">CBS 121175</strain>
    </source>
</reference>
<dbReference type="EMBL" id="ML210667">
    <property type="protein sequence ID" value="TFK16694.1"/>
    <property type="molecule type" value="Genomic_DNA"/>
</dbReference>
<keyword evidence="2" id="KW-1185">Reference proteome</keyword>
<accession>A0A5C3K9Z2</accession>
<dbReference type="GO" id="GO:0045047">
    <property type="term" value="P:protein targeting to ER"/>
    <property type="evidence" value="ECO:0007669"/>
    <property type="project" value="InterPro"/>
</dbReference>
<evidence type="ECO:0000313" key="1">
    <source>
        <dbReference type="EMBL" id="TFK16694.1"/>
    </source>
</evidence>
<dbReference type="Pfam" id="PF10032">
    <property type="entry name" value="Pho88"/>
    <property type="match status" value="1"/>
</dbReference>